<protein>
    <recommendedName>
        <fullName evidence="3">Glycosyltransferase 2-like domain-containing protein</fullName>
    </recommendedName>
</protein>
<reference evidence="2" key="1">
    <citation type="journal article" date="2018" name="Nat. Microbiol.">
        <title>Leveraging single-cell genomics to expand the fungal tree of life.</title>
        <authorList>
            <person name="Ahrendt S.R."/>
            <person name="Quandt C.A."/>
            <person name="Ciobanu D."/>
            <person name="Clum A."/>
            <person name="Salamov A."/>
            <person name="Andreopoulos B."/>
            <person name="Cheng J.F."/>
            <person name="Woyke T."/>
            <person name="Pelin A."/>
            <person name="Henrissat B."/>
            <person name="Reynolds N.K."/>
            <person name="Benny G.L."/>
            <person name="Smith M.E."/>
            <person name="James T.Y."/>
            <person name="Grigoriev I.V."/>
        </authorList>
    </citation>
    <scope>NUCLEOTIDE SEQUENCE [LARGE SCALE GENOMIC DNA]</scope>
</reference>
<organism evidence="1 2">
    <name type="scientific">Blyttiomyces helicus</name>
    <dbReference type="NCBI Taxonomy" id="388810"/>
    <lineage>
        <taxon>Eukaryota</taxon>
        <taxon>Fungi</taxon>
        <taxon>Fungi incertae sedis</taxon>
        <taxon>Chytridiomycota</taxon>
        <taxon>Chytridiomycota incertae sedis</taxon>
        <taxon>Chytridiomycetes</taxon>
        <taxon>Chytridiomycetes incertae sedis</taxon>
        <taxon>Blyttiomyces</taxon>
    </lineage>
</organism>
<dbReference type="OrthoDB" id="414863at2759"/>
<dbReference type="Proteomes" id="UP000269721">
    <property type="component" value="Unassembled WGS sequence"/>
</dbReference>
<dbReference type="AlphaFoldDB" id="A0A4P9W262"/>
<evidence type="ECO:0000313" key="2">
    <source>
        <dbReference type="Proteomes" id="UP000269721"/>
    </source>
</evidence>
<accession>A0A4P9W262</accession>
<dbReference type="EMBL" id="KZ998720">
    <property type="protein sequence ID" value="RKO85812.1"/>
    <property type="molecule type" value="Genomic_DNA"/>
</dbReference>
<evidence type="ECO:0008006" key="3">
    <source>
        <dbReference type="Google" id="ProtNLM"/>
    </source>
</evidence>
<name>A0A4P9W262_9FUNG</name>
<proteinExistence type="predicted"/>
<sequence>MPPFSRSLMRFFPTVLILCFLTLPIALLHHSSFRTYHPDAGRAIVSLSTTADRFGPDLELAIKSLLLQTMPAAEIRIHMPSGDRPLVMRAGSSRVQGGEGVPANGSASASTIDSSYPVVMEWEDPADFLPTVPTSLRSPRVKIAFVEDRGPATKFLYTIHDLLASPTGSDPTTRDRPIIVVDDDIYYPPTMLETLLRAGRRHPGAAIANRGWRVAEDLVWNSGSDDLVWSVALESEYRVGVITANSGYLVRAGFFVARAADGSESVPILAAPGNLGIASAFLVDDIWISGSLAARGIPRYIVPAPCGDLDVSRVHTLEDRMARRGTDRATANTETLTWFRDAWRGDGIWYERPLDLEDRRAFASTSTRALREIRRWGLWLSIRLA</sequence>
<keyword evidence="2" id="KW-1185">Reference proteome</keyword>
<evidence type="ECO:0000313" key="1">
    <source>
        <dbReference type="EMBL" id="RKO85812.1"/>
    </source>
</evidence>
<gene>
    <name evidence="1" type="ORF">BDK51DRAFT_50343</name>
</gene>